<feature type="compositionally biased region" description="Basic and acidic residues" evidence="1">
    <location>
        <begin position="1"/>
        <end position="71"/>
    </location>
</feature>
<feature type="compositionally biased region" description="Basic and acidic residues" evidence="1">
    <location>
        <begin position="154"/>
        <end position="163"/>
    </location>
</feature>
<dbReference type="GeneID" id="92181623"/>
<evidence type="ECO:0008006" key="4">
    <source>
        <dbReference type="Google" id="ProtNLM"/>
    </source>
</evidence>
<comment type="caution">
    <text evidence="2">The sequence shown here is derived from an EMBL/GenBank/DDBJ whole genome shotgun (WGS) entry which is preliminary data.</text>
</comment>
<dbReference type="RefSeq" id="XP_066801878.1">
    <property type="nucleotide sequence ID" value="XM_066947464.1"/>
</dbReference>
<dbReference type="PANTHER" id="PTHR34689">
    <property type="entry name" value="NUCLEIC ACID-BINDING PROTEIN"/>
    <property type="match status" value="1"/>
</dbReference>
<feature type="compositionally biased region" description="Low complexity" evidence="1">
    <location>
        <begin position="123"/>
        <end position="135"/>
    </location>
</feature>
<proteinExistence type="predicted"/>
<feature type="compositionally biased region" description="Basic residues" evidence="1">
    <location>
        <begin position="85"/>
        <end position="95"/>
    </location>
</feature>
<feature type="compositionally biased region" description="Basic residues" evidence="1">
    <location>
        <begin position="103"/>
        <end position="112"/>
    </location>
</feature>
<dbReference type="AlphaFoldDB" id="A0AAW0YXK5"/>
<evidence type="ECO:0000313" key="3">
    <source>
        <dbReference type="Proteomes" id="UP001388673"/>
    </source>
</evidence>
<organism evidence="2 3">
    <name type="scientific">Kwoniella newhampshirensis</name>
    <dbReference type="NCBI Taxonomy" id="1651941"/>
    <lineage>
        <taxon>Eukaryota</taxon>
        <taxon>Fungi</taxon>
        <taxon>Dikarya</taxon>
        <taxon>Basidiomycota</taxon>
        <taxon>Agaricomycotina</taxon>
        <taxon>Tremellomycetes</taxon>
        <taxon>Tremellales</taxon>
        <taxon>Cryptococcaceae</taxon>
        <taxon>Kwoniella</taxon>
    </lineage>
</organism>
<dbReference type="Proteomes" id="UP001388673">
    <property type="component" value="Unassembled WGS sequence"/>
</dbReference>
<dbReference type="KEGG" id="kne:92181623"/>
<keyword evidence="3" id="KW-1185">Reference proteome</keyword>
<evidence type="ECO:0000256" key="1">
    <source>
        <dbReference type="SAM" id="MobiDB-lite"/>
    </source>
</evidence>
<evidence type="ECO:0000313" key="2">
    <source>
        <dbReference type="EMBL" id="KAK8850447.1"/>
    </source>
</evidence>
<reference evidence="2 3" key="1">
    <citation type="journal article" date="2024" name="bioRxiv">
        <title>Comparative genomics of Cryptococcus and Kwoniella reveals pathogenesis evolution and contrasting karyotype dynamics via intercentromeric recombination or chromosome fusion.</title>
        <authorList>
            <person name="Coelho M.A."/>
            <person name="David-Palma M."/>
            <person name="Shea T."/>
            <person name="Bowers K."/>
            <person name="McGinley-Smith S."/>
            <person name="Mohammad A.W."/>
            <person name="Gnirke A."/>
            <person name="Yurkov A.M."/>
            <person name="Nowrousian M."/>
            <person name="Sun S."/>
            <person name="Cuomo C.A."/>
            <person name="Heitman J."/>
        </authorList>
    </citation>
    <scope>NUCLEOTIDE SEQUENCE [LARGE SCALE GENOMIC DNA]</scope>
    <source>
        <strain evidence="2 3">CBS 13917</strain>
    </source>
</reference>
<dbReference type="PANTHER" id="PTHR34689:SF1">
    <property type="entry name" value="NUCLEIC ACID-BINDING PROTEIN"/>
    <property type="match status" value="1"/>
</dbReference>
<protein>
    <recommendedName>
        <fullName evidence="4">Splicing factor, arginine/serine-rich 16</fullName>
    </recommendedName>
</protein>
<sequence>MEPDRSSTDADKLRDRMREGDSSRVRDTDREKYRHSDGDNRRPRSDREIPSRREVRDRSSSRQRDRDSDKHRSSRRRRERDNHPRSRSRSPHRHYKDKDDRHSHRSRHHKSRPSQQRGRSRSESSSGDSSSSESSGESDSEDERRRRKRKEKAKKREKEDKEERRRRKERKRAKRDKKKRSTAASTAQWGQYGLISEQDFTKKDSEFRAWLVEERKINPETVSKDRTKKEFAIFVEDYNTATLPHDKYYDMARFELKMNMIRSGQTLPDEVGGYDPAADMKAHSSSMKSTAKEKETFLSKEQVAELRRIEAERTEIGKRRLMGMDVPRNMGVRTEEQ</sequence>
<gene>
    <name evidence="2" type="ORF">IAR55_004365</name>
</gene>
<name>A0AAW0YXK5_9TREE</name>
<feature type="region of interest" description="Disordered" evidence="1">
    <location>
        <begin position="1"/>
        <end position="195"/>
    </location>
</feature>
<accession>A0AAW0YXK5</accession>
<feature type="compositionally biased region" description="Basic residues" evidence="1">
    <location>
        <begin position="164"/>
        <end position="181"/>
    </location>
</feature>
<feature type="region of interest" description="Disordered" evidence="1">
    <location>
        <begin position="277"/>
        <end position="297"/>
    </location>
</feature>
<dbReference type="EMBL" id="JBCAWK010000008">
    <property type="protein sequence ID" value="KAK8850447.1"/>
    <property type="molecule type" value="Genomic_DNA"/>
</dbReference>